<accession>M7B017</accession>
<protein>
    <submittedName>
        <fullName evidence="1">Uncharacterized protein</fullName>
    </submittedName>
</protein>
<sequence>MLVGERLLLTQCWCGQRKTCVTRGQGGRGVSFSQPLSKVSKVYQELNVFLGILNFIVRNAVKNILQKHLASRVKPWVLLVNRSVLWSNGDGFEEEDQENSGLNGEPVQSKSHSCVIRSLYCPEQEKLLYCTSVTAVQTITHRVEKNLLLVSSVAVNRRNGEIQWWRGFGRVINAGVFEPEFRGYIPNCAFDSHQPNTLDQAHGDLGHTIARDTIN</sequence>
<evidence type="ECO:0000313" key="2">
    <source>
        <dbReference type="Proteomes" id="UP000031443"/>
    </source>
</evidence>
<evidence type="ECO:0000313" key="1">
    <source>
        <dbReference type="EMBL" id="EMP31181.1"/>
    </source>
</evidence>
<dbReference type="EMBL" id="KB546462">
    <property type="protein sequence ID" value="EMP31181.1"/>
    <property type="molecule type" value="Genomic_DNA"/>
</dbReference>
<reference evidence="2" key="1">
    <citation type="journal article" date="2013" name="Nat. Genet.">
        <title>The draft genomes of soft-shell turtle and green sea turtle yield insights into the development and evolution of the turtle-specific body plan.</title>
        <authorList>
            <person name="Wang Z."/>
            <person name="Pascual-Anaya J."/>
            <person name="Zadissa A."/>
            <person name="Li W."/>
            <person name="Niimura Y."/>
            <person name="Huang Z."/>
            <person name="Li C."/>
            <person name="White S."/>
            <person name="Xiong Z."/>
            <person name="Fang D."/>
            <person name="Wang B."/>
            <person name="Ming Y."/>
            <person name="Chen Y."/>
            <person name="Zheng Y."/>
            <person name="Kuraku S."/>
            <person name="Pignatelli M."/>
            <person name="Herrero J."/>
            <person name="Beal K."/>
            <person name="Nozawa M."/>
            <person name="Li Q."/>
            <person name="Wang J."/>
            <person name="Zhang H."/>
            <person name="Yu L."/>
            <person name="Shigenobu S."/>
            <person name="Wang J."/>
            <person name="Liu J."/>
            <person name="Flicek P."/>
            <person name="Searle S."/>
            <person name="Wang J."/>
            <person name="Kuratani S."/>
            <person name="Yin Y."/>
            <person name="Aken B."/>
            <person name="Zhang G."/>
            <person name="Irie N."/>
        </authorList>
    </citation>
    <scope>NUCLEOTIDE SEQUENCE [LARGE SCALE GENOMIC DNA]</scope>
</reference>
<gene>
    <name evidence="1" type="ORF">UY3_11691</name>
</gene>
<name>M7B017_CHEMY</name>
<organism evidence="1 2">
    <name type="scientific">Chelonia mydas</name>
    <name type="common">Green sea-turtle</name>
    <name type="synonym">Chelonia agassizi</name>
    <dbReference type="NCBI Taxonomy" id="8469"/>
    <lineage>
        <taxon>Eukaryota</taxon>
        <taxon>Metazoa</taxon>
        <taxon>Chordata</taxon>
        <taxon>Craniata</taxon>
        <taxon>Vertebrata</taxon>
        <taxon>Euteleostomi</taxon>
        <taxon>Archelosauria</taxon>
        <taxon>Testudinata</taxon>
        <taxon>Testudines</taxon>
        <taxon>Cryptodira</taxon>
        <taxon>Durocryptodira</taxon>
        <taxon>Americhelydia</taxon>
        <taxon>Chelonioidea</taxon>
        <taxon>Cheloniidae</taxon>
        <taxon>Chelonia</taxon>
    </lineage>
</organism>
<dbReference type="Proteomes" id="UP000031443">
    <property type="component" value="Unassembled WGS sequence"/>
</dbReference>
<keyword evidence="2" id="KW-1185">Reference proteome</keyword>
<proteinExistence type="predicted"/>
<dbReference type="AlphaFoldDB" id="M7B017"/>